<dbReference type="Pfam" id="PF12796">
    <property type="entry name" value="Ank_2"/>
    <property type="match status" value="4"/>
</dbReference>
<feature type="repeat" description="ANK" evidence="3">
    <location>
        <begin position="550"/>
        <end position="582"/>
    </location>
</feature>
<feature type="repeat" description="ANK" evidence="3">
    <location>
        <begin position="281"/>
        <end position="314"/>
    </location>
</feature>
<dbReference type="Pfam" id="PF13857">
    <property type="entry name" value="Ank_5"/>
    <property type="match status" value="1"/>
</dbReference>
<protein>
    <submittedName>
        <fullName evidence="4">Uncharacterized protein</fullName>
    </submittedName>
</protein>
<dbReference type="EMBL" id="JBBBZM010000088">
    <property type="protein sequence ID" value="KAL0634670.1"/>
    <property type="molecule type" value="Genomic_DNA"/>
</dbReference>
<feature type="repeat" description="ANK" evidence="3">
    <location>
        <begin position="517"/>
        <end position="549"/>
    </location>
</feature>
<evidence type="ECO:0000313" key="5">
    <source>
        <dbReference type="Proteomes" id="UP001447188"/>
    </source>
</evidence>
<reference evidence="4 5" key="1">
    <citation type="submission" date="2024-02" db="EMBL/GenBank/DDBJ databases">
        <title>Discinaceae phylogenomics.</title>
        <authorList>
            <person name="Dirks A.C."/>
            <person name="James T.Y."/>
        </authorList>
    </citation>
    <scope>NUCLEOTIDE SEQUENCE [LARGE SCALE GENOMIC DNA]</scope>
    <source>
        <strain evidence="4 5">ACD0624</strain>
    </source>
</reference>
<feature type="repeat" description="ANK" evidence="3">
    <location>
        <begin position="315"/>
        <end position="347"/>
    </location>
</feature>
<organism evidence="4 5">
    <name type="scientific">Discina gigas</name>
    <dbReference type="NCBI Taxonomy" id="1032678"/>
    <lineage>
        <taxon>Eukaryota</taxon>
        <taxon>Fungi</taxon>
        <taxon>Dikarya</taxon>
        <taxon>Ascomycota</taxon>
        <taxon>Pezizomycotina</taxon>
        <taxon>Pezizomycetes</taxon>
        <taxon>Pezizales</taxon>
        <taxon>Discinaceae</taxon>
        <taxon>Discina</taxon>
    </lineage>
</organism>
<dbReference type="PANTHER" id="PTHR24171:SF8">
    <property type="entry name" value="BRCA1-ASSOCIATED RING DOMAIN PROTEIN 1"/>
    <property type="match status" value="1"/>
</dbReference>
<keyword evidence="5" id="KW-1185">Reference proteome</keyword>
<feature type="repeat" description="ANK" evidence="3">
    <location>
        <begin position="582"/>
        <end position="614"/>
    </location>
</feature>
<evidence type="ECO:0000256" key="2">
    <source>
        <dbReference type="ARBA" id="ARBA00023043"/>
    </source>
</evidence>
<evidence type="ECO:0000256" key="1">
    <source>
        <dbReference type="ARBA" id="ARBA00022737"/>
    </source>
</evidence>
<dbReference type="PROSITE" id="PS50297">
    <property type="entry name" value="ANK_REP_REGION"/>
    <property type="match status" value="9"/>
</dbReference>
<keyword evidence="2 3" id="KW-0040">ANK repeat</keyword>
<evidence type="ECO:0000313" key="4">
    <source>
        <dbReference type="EMBL" id="KAL0634670.1"/>
    </source>
</evidence>
<proteinExistence type="predicted"/>
<evidence type="ECO:0000256" key="3">
    <source>
        <dbReference type="PROSITE-ProRule" id="PRU00023"/>
    </source>
</evidence>
<dbReference type="InterPro" id="IPR002110">
    <property type="entry name" value="Ankyrin_rpt"/>
</dbReference>
<dbReference type="Gene3D" id="1.25.40.20">
    <property type="entry name" value="Ankyrin repeat-containing domain"/>
    <property type="match status" value="4"/>
</dbReference>
<dbReference type="SUPFAM" id="SSF48403">
    <property type="entry name" value="Ankyrin repeat"/>
    <property type="match status" value="2"/>
</dbReference>
<sequence>MPFTKDGQKHTREIWPQPSIDPLSPSTYLMNNIPRGTRRFQLLNSLRSPTHEHATDPAPNFLHLHPPATVTITNSRLDDELSVASIHFSDTPNWLQRTNSDPFGFPKKLALGTLWRPIDTGLDERGQTEFIRAVIKGGPSLLHAEMMAEFEDTDVNVQDAHGRTALHWACAEGHLDMVRLCLSVPQSEIGLKDDEGCTAFDIALRIGNEIVAAAFYRNIMDMEETHPQEALLRVLTMTAEPATGRALFPGAAVFRAVEEGNEMLVEALIVRGIDLTARNEHEDTALHVAATFGGNIEIVTMLLVAGSDVNAVGCGGATPLHYAVRTGEVSVVRLLLRWKANANARDTEGKVPLEMAEAAAKGYLGAEFNDCAVGVEEIIDRLAAREHRKRERTVTYRSDPRDQEGLTPLHRAVLVGELDTVQRLLEYGAQIEAIDKSHRTAIHMAVENGHAAIVTILLAAGANIEAATMNTSSQQPYILGQTDSVMTALQLAARCGHTEIVKILLAAGAGICAANTMGHTALHLAAASGYSETVNALLRGGAEVDVWGLYDGTPLYWAAQNGHIDTVNILLVGGANIRAEGHDGTPLQVAAKNGHREVVKVLVAGGAQGRVANARYSILSLLGMGDRSI</sequence>
<name>A0ABR3GFG6_9PEZI</name>
<feature type="repeat" description="ANK" evidence="3">
    <location>
        <begin position="484"/>
        <end position="516"/>
    </location>
</feature>
<dbReference type="PROSITE" id="PS50088">
    <property type="entry name" value="ANK_REPEAT"/>
    <property type="match status" value="9"/>
</dbReference>
<keyword evidence="1" id="KW-0677">Repeat</keyword>
<feature type="repeat" description="ANK" evidence="3">
    <location>
        <begin position="161"/>
        <end position="183"/>
    </location>
</feature>
<dbReference type="Proteomes" id="UP001447188">
    <property type="component" value="Unassembled WGS sequence"/>
</dbReference>
<dbReference type="InterPro" id="IPR036770">
    <property type="entry name" value="Ankyrin_rpt-contain_sf"/>
</dbReference>
<feature type="repeat" description="ANK" evidence="3">
    <location>
        <begin position="437"/>
        <end position="469"/>
    </location>
</feature>
<comment type="caution">
    <text evidence="4">The sequence shown here is derived from an EMBL/GenBank/DDBJ whole genome shotgun (WGS) entry which is preliminary data.</text>
</comment>
<feature type="repeat" description="ANK" evidence="3">
    <location>
        <begin position="404"/>
        <end position="436"/>
    </location>
</feature>
<dbReference type="PRINTS" id="PR01415">
    <property type="entry name" value="ANKYRIN"/>
</dbReference>
<gene>
    <name evidence="4" type="ORF">Q9L58_006396</name>
</gene>
<accession>A0ABR3GFG6</accession>
<dbReference type="PANTHER" id="PTHR24171">
    <property type="entry name" value="ANKYRIN REPEAT DOMAIN-CONTAINING PROTEIN 39-RELATED"/>
    <property type="match status" value="1"/>
</dbReference>
<dbReference type="SMART" id="SM00248">
    <property type="entry name" value="ANK"/>
    <property type="match status" value="10"/>
</dbReference>